<dbReference type="CDD" id="cd02440">
    <property type="entry name" value="AdoMet_MTases"/>
    <property type="match status" value="1"/>
</dbReference>
<evidence type="ECO:0000256" key="3">
    <source>
        <dbReference type="ARBA" id="ARBA00022691"/>
    </source>
</evidence>
<reference evidence="5 6" key="1">
    <citation type="submission" date="2019-05" db="EMBL/GenBank/DDBJ databases">
        <title>Comparative genomics and metabolomics analyses of clavulanic acid producing Streptomyces species provides insight into specialized metabolism and evolution of beta-lactam biosynthetic gene clusters.</title>
        <authorList>
            <person name="Moore M.A."/>
            <person name="Cruz-Morales P."/>
            <person name="Barona Gomez F."/>
            <person name="Kapil T."/>
        </authorList>
    </citation>
    <scope>NUCLEOTIDE SEQUENCE [LARGE SCALE GENOMIC DNA]</scope>
    <source>
        <strain evidence="5 6">NRRL 5741</strain>
    </source>
</reference>
<evidence type="ECO:0000313" key="5">
    <source>
        <dbReference type="EMBL" id="MQT02088.1"/>
    </source>
</evidence>
<sequence>MNALGAQPQSGVQWYYEQYAEALADRYEGLSFEALYEEVLRCLPAPPARAADIGAGSGRDAAALARMGFRVTAVEPVREMREIAARLHPEDVVWLADALPELRGVEGAFELLLLSAVWMHLDQDERPVAMARLSELLTEGGRLVVTLRHGQPPRDRRMFDVSAGETVALAAECGLRLVHRGGGEDRLGRGDVHWSQLVFEKPGERKA</sequence>
<dbReference type="OrthoDB" id="9810615at2"/>
<keyword evidence="1 5" id="KW-0489">Methyltransferase</keyword>
<gene>
    <name evidence="5" type="ORF">FF041_18320</name>
</gene>
<dbReference type="Gene3D" id="3.40.50.150">
    <property type="entry name" value="Vaccinia Virus protein VP39"/>
    <property type="match status" value="1"/>
</dbReference>
<keyword evidence="3" id="KW-0949">S-adenosyl-L-methionine</keyword>
<dbReference type="AlphaFoldDB" id="A0A646KJ42"/>
<dbReference type="GO" id="GO:0008757">
    <property type="term" value="F:S-adenosylmethionine-dependent methyltransferase activity"/>
    <property type="evidence" value="ECO:0007669"/>
    <property type="project" value="InterPro"/>
</dbReference>
<proteinExistence type="predicted"/>
<comment type="caution">
    <text evidence="5">The sequence shown here is derived from an EMBL/GenBank/DDBJ whole genome shotgun (WGS) entry which is preliminary data.</text>
</comment>
<evidence type="ECO:0000313" key="6">
    <source>
        <dbReference type="Proteomes" id="UP000419138"/>
    </source>
</evidence>
<dbReference type="PANTHER" id="PTHR43464:SF19">
    <property type="entry name" value="UBIQUINONE BIOSYNTHESIS O-METHYLTRANSFERASE, MITOCHONDRIAL"/>
    <property type="match status" value="1"/>
</dbReference>
<dbReference type="PANTHER" id="PTHR43464">
    <property type="entry name" value="METHYLTRANSFERASE"/>
    <property type="match status" value="1"/>
</dbReference>
<protein>
    <submittedName>
        <fullName evidence="5">Class I SAM-dependent methyltransferase</fullName>
    </submittedName>
</protein>
<dbReference type="SUPFAM" id="SSF53335">
    <property type="entry name" value="S-adenosyl-L-methionine-dependent methyltransferases"/>
    <property type="match status" value="1"/>
</dbReference>
<dbReference type="EMBL" id="VCLA01000145">
    <property type="protein sequence ID" value="MQT02088.1"/>
    <property type="molecule type" value="Genomic_DNA"/>
</dbReference>
<dbReference type="GO" id="GO:0032259">
    <property type="term" value="P:methylation"/>
    <property type="evidence" value="ECO:0007669"/>
    <property type="project" value="UniProtKB-KW"/>
</dbReference>
<evidence type="ECO:0000256" key="1">
    <source>
        <dbReference type="ARBA" id="ARBA00022603"/>
    </source>
</evidence>
<dbReference type="Proteomes" id="UP000419138">
    <property type="component" value="Unassembled WGS sequence"/>
</dbReference>
<accession>A0A646KJ42</accession>
<dbReference type="Pfam" id="PF08241">
    <property type="entry name" value="Methyltransf_11"/>
    <property type="match status" value="1"/>
</dbReference>
<keyword evidence="6" id="KW-1185">Reference proteome</keyword>
<dbReference type="InterPro" id="IPR013216">
    <property type="entry name" value="Methyltransf_11"/>
</dbReference>
<evidence type="ECO:0000256" key="2">
    <source>
        <dbReference type="ARBA" id="ARBA00022679"/>
    </source>
</evidence>
<dbReference type="InterPro" id="IPR029063">
    <property type="entry name" value="SAM-dependent_MTases_sf"/>
</dbReference>
<evidence type="ECO:0000259" key="4">
    <source>
        <dbReference type="Pfam" id="PF08241"/>
    </source>
</evidence>
<organism evidence="5 6">
    <name type="scientific">Streptomyces jumonjinensis</name>
    <dbReference type="NCBI Taxonomy" id="1945"/>
    <lineage>
        <taxon>Bacteria</taxon>
        <taxon>Bacillati</taxon>
        <taxon>Actinomycetota</taxon>
        <taxon>Actinomycetes</taxon>
        <taxon>Kitasatosporales</taxon>
        <taxon>Streptomycetaceae</taxon>
        <taxon>Streptomyces</taxon>
    </lineage>
</organism>
<name>A0A646KJ42_STRJU</name>
<keyword evidence="2 5" id="KW-0808">Transferase</keyword>
<feature type="domain" description="Methyltransferase type 11" evidence="4">
    <location>
        <begin position="52"/>
        <end position="145"/>
    </location>
</feature>